<dbReference type="InterPro" id="IPR011029">
    <property type="entry name" value="DEATH-like_dom_sf"/>
</dbReference>
<dbReference type="Pfam" id="PF13676">
    <property type="entry name" value="TIR_2"/>
    <property type="match status" value="1"/>
</dbReference>
<evidence type="ECO:0000259" key="2">
    <source>
        <dbReference type="PROSITE" id="PS50017"/>
    </source>
</evidence>
<dbReference type="PANTHER" id="PTHR47508">
    <property type="entry name" value="SAM DOMAIN-CONTAINING PROTEIN-RELATED"/>
    <property type="match status" value="1"/>
</dbReference>
<organism evidence="3 4">
    <name type="scientific">Dimorphilus gyrociliatus</name>
    <dbReference type="NCBI Taxonomy" id="2664684"/>
    <lineage>
        <taxon>Eukaryota</taxon>
        <taxon>Metazoa</taxon>
        <taxon>Spiralia</taxon>
        <taxon>Lophotrochozoa</taxon>
        <taxon>Annelida</taxon>
        <taxon>Polychaeta</taxon>
        <taxon>Polychaeta incertae sedis</taxon>
        <taxon>Dinophilidae</taxon>
        <taxon>Dimorphilus</taxon>
    </lineage>
</organism>
<evidence type="ECO:0000313" key="4">
    <source>
        <dbReference type="Proteomes" id="UP000549394"/>
    </source>
</evidence>
<comment type="caution">
    <text evidence="3">The sequence shown here is derived from an EMBL/GenBank/DDBJ whole genome shotgun (WGS) entry which is preliminary data.</text>
</comment>
<dbReference type="PANTHER" id="PTHR47508:SF1">
    <property type="entry name" value="NON-SPECIFIC SERINE_THREONINE PROTEIN KINASE"/>
    <property type="match status" value="1"/>
</dbReference>
<dbReference type="PROSITE" id="PS50017">
    <property type="entry name" value="DEATH_DOMAIN"/>
    <property type="match status" value="1"/>
</dbReference>
<feature type="domain" description="Death" evidence="2">
    <location>
        <begin position="565"/>
        <end position="630"/>
    </location>
</feature>
<feature type="non-terminal residue" evidence="3">
    <location>
        <position position="1"/>
    </location>
</feature>
<sequence>MEKRKLFLKSIVENPQRSIIEKFLRKNLNLLNFNKYPELFKYCYDVIFSLEVDQSSKGNREYGSFSLAVDKALAHTNGYSKLMKDMIYYVEKSFDFSSYHTFESLCSLQRSLNWEPYFNTFVNILHKLEAKIEKVDNPLIICNGDVFNQVSVLFDRIWTSYQENVKIRDIKTPLSNLFNNCYKLPLNICVGSERKKTLAAHILLKCLETFYNECKFLKEFLPPVIETIEKLKDQDDDIEIQVSAEKVYSNYELTVERKVDAERQLVDNFLAGDESSLAKIVEMYPRQSNYIHKNFQYLLATVKNLPNHALFEFMELVEKIIQHNPSVLDEEFLEFTFENLDGENSNFVLNVMYKLMSSRKDLFANYHERLGKLIKSSNQYGLFVASNVSELVETQELATFYTNLIWEIFYKVKTEHRFLLLSALKDIVCKFKEPVAIYKDELLKLEDGPMADLVRYIINVLEGRSLEGVAKILDAHQDELENLDIRVTDNSDKIVSLDSDLVKTKERIEDVAGDVEMMKSQVKTIEYNVKNLDEQVEQLSHMTLSHAPSWSRHLSDLMNKPSDNDWRLLALKLNYGVDDVRNWATQPDPCLSLLDEWFATNKTKEATFAILKNLKDMDRLDAAEIVEDALESVKSIVKDEKVEMVEKPKVFISYQWGHQKEIKLLCNHLEKAGFKAWMDIGQMGGGDSLFQKIDDGIRSAEVILSCVSLKYAKSANCCREINLSTNLGKVIIPLLMEDLSWPPSGPLGPILAEYLYIKFYQKAEQINNSSIFWQPEKFCELLMQLRIHVVPNMKLIKKDSPYFGWMDPPLEMKQHSRESLIPKGNSPLLFISYQWDNQALIKILYEKLKEK</sequence>
<dbReference type="InterPro" id="IPR000157">
    <property type="entry name" value="TIR_dom"/>
</dbReference>
<keyword evidence="1" id="KW-0175">Coiled coil</keyword>
<dbReference type="InterPro" id="IPR035897">
    <property type="entry name" value="Toll_tir_struct_dom_sf"/>
</dbReference>
<dbReference type="Gene3D" id="3.40.50.10140">
    <property type="entry name" value="Toll/interleukin-1 receptor homology (TIR) domain"/>
    <property type="match status" value="1"/>
</dbReference>
<dbReference type="SUPFAM" id="SSF47986">
    <property type="entry name" value="DEATH domain"/>
    <property type="match status" value="1"/>
</dbReference>
<feature type="coiled-coil region" evidence="1">
    <location>
        <begin position="515"/>
        <end position="542"/>
    </location>
</feature>
<dbReference type="InterPro" id="IPR000488">
    <property type="entry name" value="Death_dom"/>
</dbReference>
<gene>
    <name evidence="3" type="ORF">DGYR_LOCUS13659</name>
</gene>
<name>A0A7I8WE98_9ANNE</name>
<dbReference type="EMBL" id="CAJFCJ010000047">
    <property type="protein sequence ID" value="CAD5126414.1"/>
    <property type="molecule type" value="Genomic_DNA"/>
</dbReference>
<dbReference type="Pfam" id="PF00531">
    <property type="entry name" value="Death"/>
    <property type="match status" value="1"/>
</dbReference>
<accession>A0A7I8WE98</accession>
<dbReference type="Gene3D" id="1.20.5.340">
    <property type="match status" value="1"/>
</dbReference>
<dbReference type="SUPFAM" id="SSF52200">
    <property type="entry name" value="Toll/Interleukin receptor TIR domain"/>
    <property type="match status" value="1"/>
</dbReference>
<protein>
    <submittedName>
        <fullName evidence="3">DgyrCDS14551</fullName>
    </submittedName>
</protein>
<proteinExistence type="predicted"/>
<keyword evidence="4" id="KW-1185">Reference proteome</keyword>
<dbReference type="OrthoDB" id="6078042at2759"/>
<reference evidence="3 4" key="1">
    <citation type="submission" date="2020-08" db="EMBL/GenBank/DDBJ databases">
        <authorList>
            <person name="Hejnol A."/>
        </authorList>
    </citation>
    <scope>NUCLEOTIDE SEQUENCE [LARGE SCALE GENOMIC DNA]</scope>
</reference>
<evidence type="ECO:0000313" key="3">
    <source>
        <dbReference type="EMBL" id="CAD5126414.1"/>
    </source>
</evidence>
<dbReference type="Gene3D" id="1.10.533.10">
    <property type="entry name" value="Death Domain, Fas"/>
    <property type="match status" value="1"/>
</dbReference>
<dbReference type="GO" id="GO:0007165">
    <property type="term" value="P:signal transduction"/>
    <property type="evidence" value="ECO:0007669"/>
    <property type="project" value="InterPro"/>
</dbReference>
<evidence type="ECO:0000256" key="1">
    <source>
        <dbReference type="SAM" id="Coils"/>
    </source>
</evidence>
<dbReference type="Proteomes" id="UP000549394">
    <property type="component" value="Unassembled WGS sequence"/>
</dbReference>
<dbReference type="AlphaFoldDB" id="A0A7I8WE98"/>